<keyword evidence="4" id="KW-1185">Reference proteome</keyword>
<gene>
    <name evidence="3" type="ORF">ACFQE5_03260</name>
</gene>
<evidence type="ECO:0000313" key="4">
    <source>
        <dbReference type="Proteomes" id="UP001596302"/>
    </source>
</evidence>
<proteinExistence type="predicted"/>
<organism evidence="3 4">
    <name type="scientific">Pseudonocardia hispaniensis</name>
    <dbReference type="NCBI Taxonomy" id="904933"/>
    <lineage>
        <taxon>Bacteria</taxon>
        <taxon>Bacillati</taxon>
        <taxon>Actinomycetota</taxon>
        <taxon>Actinomycetes</taxon>
        <taxon>Pseudonocardiales</taxon>
        <taxon>Pseudonocardiaceae</taxon>
        <taxon>Pseudonocardia</taxon>
    </lineage>
</organism>
<dbReference type="RefSeq" id="WP_379582596.1">
    <property type="nucleotide sequence ID" value="NZ_JBHSQW010000009.1"/>
</dbReference>
<dbReference type="Pfam" id="PF01903">
    <property type="entry name" value="CbiX"/>
    <property type="match status" value="1"/>
</dbReference>
<dbReference type="CDD" id="cd02980">
    <property type="entry name" value="TRX_Fd_family"/>
    <property type="match status" value="1"/>
</dbReference>
<dbReference type="Gene3D" id="3.40.30.10">
    <property type="entry name" value="Glutaredoxin"/>
    <property type="match status" value="1"/>
</dbReference>
<dbReference type="Proteomes" id="UP001596302">
    <property type="component" value="Unassembled WGS sequence"/>
</dbReference>
<evidence type="ECO:0000313" key="3">
    <source>
        <dbReference type="EMBL" id="MFC5993228.1"/>
    </source>
</evidence>
<dbReference type="InterPro" id="IPR036249">
    <property type="entry name" value="Thioredoxin-like_sf"/>
</dbReference>
<dbReference type="SUPFAM" id="SSF53800">
    <property type="entry name" value="Chelatase"/>
    <property type="match status" value="1"/>
</dbReference>
<dbReference type="InterPro" id="IPR002762">
    <property type="entry name" value="CbiX-like"/>
</dbReference>
<evidence type="ECO:0000256" key="1">
    <source>
        <dbReference type="ARBA" id="ARBA00022723"/>
    </source>
</evidence>
<evidence type="ECO:0000256" key="2">
    <source>
        <dbReference type="ARBA" id="ARBA00023239"/>
    </source>
</evidence>
<keyword evidence="2" id="KW-0456">Lyase</keyword>
<sequence length="221" mass="22832">MPPPDDRALLLVARPTPAGVDARSLSALAAAVADHTAHPVRIGHLDQAEPSIHSALDEIAADGRHAAMIVGLAIPEDRYLTTWIGRAVANWRETRRHDLDIRVGTALSSLPALAEILAGLGGTDGTPVTAAPSGFRSPAWSILQIPQRHLLVCRGPRCTAYGAGATHRALAEATRGTTTQVTPTGCLGPCNLGPLVIDNPAGHWHQAVDPAAATGIAGAPS</sequence>
<name>A0ABW1IXK1_9PSEU</name>
<keyword evidence="1" id="KW-0479">Metal-binding</keyword>
<dbReference type="EMBL" id="JBHSQW010000009">
    <property type="protein sequence ID" value="MFC5993228.1"/>
    <property type="molecule type" value="Genomic_DNA"/>
</dbReference>
<reference evidence="4" key="1">
    <citation type="journal article" date="2019" name="Int. J. Syst. Evol. Microbiol.">
        <title>The Global Catalogue of Microorganisms (GCM) 10K type strain sequencing project: providing services to taxonomists for standard genome sequencing and annotation.</title>
        <authorList>
            <consortium name="The Broad Institute Genomics Platform"/>
            <consortium name="The Broad Institute Genome Sequencing Center for Infectious Disease"/>
            <person name="Wu L."/>
            <person name="Ma J."/>
        </authorList>
    </citation>
    <scope>NUCLEOTIDE SEQUENCE [LARGE SCALE GENOMIC DNA]</scope>
    <source>
        <strain evidence="4">CCM 8391</strain>
    </source>
</reference>
<accession>A0ABW1IXK1</accession>
<dbReference type="Gene3D" id="3.40.50.1400">
    <property type="match status" value="1"/>
</dbReference>
<comment type="caution">
    <text evidence="3">The sequence shown here is derived from an EMBL/GenBank/DDBJ whole genome shotgun (WGS) entry which is preliminary data.</text>
</comment>
<protein>
    <submittedName>
        <fullName evidence="3">(2Fe-2S) ferredoxin domain-containing protein</fullName>
    </submittedName>
</protein>
<dbReference type="SUPFAM" id="SSF52833">
    <property type="entry name" value="Thioredoxin-like"/>
    <property type="match status" value="1"/>
</dbReference>